<dbReference type="Proteomes" id="UP001159405">
    <property type="component" value="Unassembled WGS sequence"/>
</dbReference>
<protein>
    <recommendedName>
        <fullName evidence="4">Peptidase A2 domain-containing protein</fullName>
    </recommendedName>
</protein>
<reference evidence="2 3" key="1">
    <citation type="submission" date="2022-05" db="EMBL/GenBank/DDBJ databases">
        <authorList>
            <consortium name="Genoscope - CEA"/>
            <person name="William W."/>
        </authorList>
    </citation>
    <scope>NUCLEOTIDE SEQUENCE [LARGE SCALE GENOMIC DNA]</scope>
</reference>
<accession>A0ABN8R1B7</accession>
<proteinExistence type="predicted"/>
<name>A0ABN8R1B7_9CNID</name>
<dbReference type="EMBL" id="CALNXK010000176">
    <property type="protein sequence ID" value="CAH3172825.1"/>
    <property type="molecule type" value="Genomic_DNA"/>
</dbReference>
<dbReference type="PANTHER" id="PTHR33198">
    <property type="entry name" value="ANK_REP_REGION DOMAIN-CONTAINING PROTEIN-RELATED"/>
    <property type="match status" value="1"/>
</dbReference>
<dbReference type="SUPFAM" id="SSF50630">
    <property type="entry name" value="Acid proteases"/>
    <property type="match status" value="1"/>
</dbReference>
<evidence type="ECO:0000313" key="2">
    <source>
        <dbReference type="EMBL" id="CAH3172825.1"/>
    </source>
</evidence>
<comment type="caution">
    <text evidence="2">The sequence shown here is derived from an EMBL/GenBank/DDBJ whole genome shotgun (WGS) entry which is preliminary data.</text>
</comment>
<gene>
    <name evidence="2" type="ORF">PLOB_00013258</name>
</gene>
<evidence type="ECO:0000256" key="1">
    <source>
        <dbReference type="SAM" id="MobiDB-lite"/>
    </source>
</evidence>
<feature type="compositionally biased region" description="Low complexity" evidence="1">
    <location>
        <begin position="188"/>
        <end position="201"/>
    </location>
</feature>
<dbReference type="Gene3D" id="2.40.70.10">
    <property type="entry name" value="Acid Proteases"/>
    <property type="match status" value="1"/>
</dbReference>
<evidence type="ECO:0000313" key="3">
    <source>
        <dbReference type="Proteomes" id="UP001159405"/>
    </source>
</evidence>
<feature type="region of interest" description="Disordered" evidence="1">
    <location>
        <begin position="173"/>
        <end position="201"/>
    </location>
</feature>
<sequence length="308" mass="34641">MLKLSPPEKFDFSKLLDWPDWKQNFLRFRLATKLHKEEGTVQVSALIYTMGREAEHVYKSCTLADGDDAKIDMILPKFDEHFVPKWNIIHERARFHQRIQKQRETVELFVRSLYELAEHCDFGDSRDQQIRDRIVFGILDKGVPQKLQLKSDLTLEVAIQVARQSEMVKSQVTDQNSLASKDVEESVSEVNSSGGSSASNDSSAGRWFLGALSSDLDQDDKWKVQLKVSGKPLVFEIDTGADITAISKSTFDSLPNQPKLLPAKIALFSPGGKLQCTGQFTTAVTYCNKKYQLNVFVISGEHASNLPG</sequence>
<keyword evidence="3" id="KW-1185">Reference proteome</keyword>
<dbReference type="InterPro" id="IPR021109">
    <property type="entry name" value="Peptidase_aspartic_dom_sf"/>
</dbReference>
<evidence type="ECO:0008006" key="4">
    <source>
        <dbReference type="Google" id="ProtNLM"/>
    </source>
</evidence>
<organism evidence="2 3">
    <name type="scientific">Porites lobata</name>
    <dbReference type="NCBI Taxonomy" id="104759"/>
    <lineage>
        <taxon>Eukaryota</taxon>
        <taxon>Metazoa</taxon>
        <taxon>Cnidaria</taxon>
        <taxon>Anthozoa</taxon>
        <taxon>Hexacorallia</taxon>
        <taxon>Scleractinia</taxon>
        <taxon>Fungiina</taxon>
        <taxon>Poritidae</taxon>
        <taxon>Porites</taxon>
    </lineage>
</organism>